<dbReference type="SMART" id="SM00388">
    <property type="entry name" value="HisKA"/>
    <property type="match status" value="1"/>
</dbReference>
<dbReference type="PRINTS" id="PR00344">
    <property type="entry name" value="BCTRLSENSOR"/>
</dbReference>
<dbReference type="Gene3D" id="1.10.287.130">
    <property type="match status" value="1"/>
</dbReference>
<dbReference type="InterPro" id="IPR036890">
    <property type="entry name" value="HATPase_C_sf"/>
</dbReference>
<evidence type="ECO:0000256" key="4">
    <source>
        <dbReference type="ARBA" id="ARBA00022475"/>
    </source>
</evidence>
<evidence type="ECO:0000256" key="10">
    <source>
        <dbReference type="ARBA" id="ARBA00022840"/>
    </source>
</evidence>
<comment type="caution">
    <text evidence="17">The sequence shown here is derived from an EMBL/GenBank/DDBJ whole genome shotgun (WGS) entry which is preliminary data.</text>
</comment>
<gene>
    <name evidence="17" type="ORF">AS030_00515</name>
</gene>
<dbReference type="InterPro" id="IPR004358">
    <property type="entry name" value="Sig_transdc_His_kin-like_C"/>
</dbReference>
<keyword evidence="10" id="KW-0067">ATP-binding</keyword>
<reference evidence="17 18" key="1">
    <citation type="journal article" date="2014" name="Antonie Van Leeuwenhoek">
        <title>Fictibacillus enclensis sp. nov., isolated from marine sediment.</title>
        <authorList>
            <person name="Dastager S.G."/>
            <person name="Mawlankar R."/>
            <person name="Srinivasan K."/>
            <person name="Tang S.K."/>
            <person name="Lee J.C."/>
            <person name="Ramana V.V."/>
            <person name="Shouche Y.S."/>
        </authorList>
    </citation>
    <scope>NUCLEOTIDE SEQUENCE [LARGE SCALE GENOMIC DNA]</scope>
    <source>
        <strain evidence="17 18">NIO-1003</strain>
    </source>
</reference>
<evidence type="ECO:0000256" key="9">
    <source>
        <dbReference type="ARBA" id="ARBA00022777"/>
    </source>
</evidence>
<dbReference type="InterPro" id="IPR003594">
    <property type="entry name" value="HATPase_dom"/>
</dbReference>
<dbReference type="RefSeq" id="WP_061967209.1">
    <property type="nucleotide sequence ID" value="NZ_FMAV01000001.1"/>
</dbReference>
<feature type="domain" description="Histidine kinase" evidence="15">
    <location>
        <begin position="243"/>
        <end position="448"/>
    </location>
</feature>
<evidence type="ECO:0000256" key="5">
    <source>
        <dbReference type="ARBA" id="ARBA00022553"/>
    </source>
</evidence>
<dbReference type="InterPro" id="IPR050398">
    <property type="entry name" value="HssS/ArlS-like"/>
</dbReference>
<evidence type="ECO:0000256" key="12">
    <source>
        <dbReference type="ARBA" id="ARBA00023012"/>
    </source>
</evidence>
<dbReference type="Gene3D" id="3.30.565.10">
    <property type="entry name" value="Histidine kinase-like ATPase, C-terminal domain"/>
    <property type="match status" value="1"/>
</dbReference>
<evidence type="ECO:0000256" key="3">
    <source>
        <dbReference type="ARBA" id="ARBA00012438"/>
    </source>
</evidence>
<keyword evidence="6" id="KW-0808">Transferase</keyword>
<dbReference type="PROSITE" id="PS50109">
    <property type="entry name" value="HIS_KIN"/>
    <property type="match status" value="1"/>
</dbReference>
<dbReference type="SUPFAM" id="SSF47384">
    <property type="entry name" value="Homodimeric domain of signal transducing histidine kinase"/>
    <property type="match status" value="1"/>
</dbReference>
<dbReference type="InterPro" id="IPR036097">
    <property type="entry name" value="HisK_dim/P_sf"/>
</dbReference>
<dbReference type="PANTHER" id="PTHR45528:SF1">
    <property type="entry name" value="SENSOR HISTIDINE KINASE CPXA"/>
    <property type="match status" value="1"/>
</dbReference>
<evidence type="ECO:0000313" key="18">
    <source>
        <dbReference type="Proteomes" id="UP000054099"/>
    </source>
</evidence>
<feature type="transmembrane region" description="Helical" evidence="14">
    <location>
        <begin position="163"/>
        <end position="185"/>
    </location>
</feature>
<dbReference type="EMBL" id="LNQN01000001">
    <property type="protein sequence ID" value="KSU84091.1"/>
    <property type="molecule type" value="Genomic_DNA"/>
</dbReference>
<dbReference type="OrthoDB" id="9780718at2"/>
<dbReference type="InterPro" id="IPR003661">
    <property type="entry name" value="HisK_dim/P_dom"/>
</dbReference>
<keyword evidence="13 14" id="KW-0472">Membrane</keyword>
<accession>A0A0V8JAT9</accession>
<comment type="subcellular location">
    <subcellularLocation>
        <location evidence="2">Cell membrane</location>
        <topology evidence="2">Multi-pass membrane protein</topology>
    </subcellularLocation>
</comment>
<evidence type="ECO:0000313" key="17">
    <source>
        <dbReference type="EMBL" id="KSU84091.1"/>
    </source>
</evidence>
<dbReference type="AlphaFoldDB" id="A0A0V8JAT9"/>
<evidence type="ECO:0000256" key="7">
    <source>
        <dbReference type="ARBA" id="ARBA00022692"/>
    </source>
</evidence>
<evidence type="ECO:0000256" key="1">
    <source>
        <dbReference type="ARBA" id="ARBA00000085"/>
    </source>
</evidence>
<feature type="domain" description="HAMP" evidence="16">
    <location>
        <begin position="183"/>
        <end position="235"/>
    </location>
</feature>
<dbReference type="InterPro" id="IPR003660">
    <property type="entry name" value="HAMP_dom"/>
</dbReference>
<feature type="transmembrane region" description="Helical" evidence="14">
    <location>
        <begin position="12"/>
        <end position="33"/>
    </location>
</feature>
<evidence type="ECO:0000259" key="16">
    <source>
        <dbReference type="PROSITE" id="PS50885"/>
    </source>
</evidence>
<dbReference type="Gene3D" id="6.10.340.10">
    <property type="match status" value="1"/>
</dbReference>
<proteinExistence type="predicted"/>
<dbReference type="Proteomes" id="UP000054099">
    <property type="component" value="Unassembled WGS sequence"/>
</dbReference>
<dbReference type="SUPFAM" id="SSF55874">
    <property type="entry name" value="ATPase domain of HSP90 chaperone/DNA topoisomerase II/histidine kinase"/>
    <property type="match status" value="1"/>
</dbReference>
<dbReference type="PANTHER" id="PTHR45528">
    <property type="entry name" value="SENSOR HISTIDINE KINASE CPXA"/>
    <property type="match status" value="1"/>
</dbReference>
<dbReference type="Pfam" id="PF00512">
    <property type="entry name" value="HisKA"/>
    <property type="match status" value="1"/>
</dbReference>
<keyword evidence="11 14" id="KW-1133">Transmembrane helix</keyword>
<keyword evidence="4" id="KW-1003">Cell membrane</keyword>
<dbReference type="EC" id="2.7.13.3" evidence="3"/>
<keyword evidence="12" id="KW-0902">Two-component regulatory system</keyword>
<protein>
    <recommendedName>
        <fullName evidence="3">histidine kinase</fullName>
        <ecNumber evidence="3">2.7.13.3</ecNumber>
    </recommendedName>
</protein>
<sequence length="450" mass="52819">MIRLNLTQRIWISFALLILLIGLVLAIIFPLSIKKTMTDETYKIISLEQDKLMDQDKEVPDPDSSIDFIERRKLGRSVGHVVIKNDYLGTKGDYIPERVLGEMSSHAYKQKKSQQKYELTYGDATLFYIVKRLETHSQGNFYLISYMWDTYRDQMVDRLWTRLLWILFFTGMIAVIPALWMARYLRAPLTILGKRFEQIAKRNWKEPFIWHEDDEFQRLSQQFETMRQNLIRYDTAQKTFIQHASHELKTPVMTIKSYAQSVKDGIMPKNNVEDMMDVILSEANRMENRVKNMLYFTKLDTLKQQTLQWELIYFGVLAEEIISRFRFQRDDIEFTITGDEVLFWGDREQITIVFENFIQNAMRYANSRIVLSAKEEGSNIALGVWNDGEQLSDRDRETLFLPFRKGNKGQFGLGLAIVNRIAELHGGKPKVTNVDDGILFEVILPKDRLS</sequence>
<evidence type="ECO:0000256" key="2">
    <source>
        <dbReference type="ARBA" id="ARBA00004651"/>
    </source>
</evidence>
<evidence type="ECO:0000259" key="15">
    <source>
        <dbReference type="PROSITE" id="PS50109"/>
    </source>
</evidence>
<name>A0A0V8JAT9_9BACL</name>
<keyword evidence="9 17" id="KW-0418">Kinase</keyword>
<dbReference type="SMART" id="SM00387">
    <property type="entry name" value="HATPase_c"/>
    <property type="match status" value="1"/>
</dbReference>
<dbReference type="Pfam" id="PF02518">
    <property type="entry name" value="HATPase_c"/>
    <property type="match status" value="1"/>
</dbReference>
<dbReference type="GO" id="GO:0005524">
    <property type="term" value="F:ATP binding"/>
    <property type="evidence" value="ECO:0007669"/>
    <property type="project" value="UniProtKB-KW"/>
</dbReference>
<keyword evidence="5" id="KW-0597">Phosphoprotein</keyword>
<evidence type="ECO:0000256" key="8">
    <source>
        <dbReference type="ARBA" id="ARBA00022741"/>
    </source>
</evidence>
<comment type="catalytic activity">
    <reaction evidence="1">
        <text>ATP + protein L-histidine = ADP + protein N-phospho-L-histidine.</text>
        <dbReference type="EC" id="2.7.13.3"/>
    </reaction>
</comment>
<evidence type="ECO:0000256" key="14">
    <source>
        <dbReference type="SAM" id="Phobius"/>
    </source>
</evidence>
<keyword evidence="8" id="KW-0547">Nucleotide-binding</keyword>
<dbReference type="PROSITE" id="PS50885">
    <property type="entry name" value="HAMP"/>
    <property type="match status" value="1"/>
</dbReference>
<evidence type="ECO:0000256" key="13">
    <source>
        <dbReference type="ARBA" id="ARBA00023136"/>
    </source>
</evidence>
<dbReference type="InterPro" id="IPR005467">
    <property type="entry name" value="His_kinase_dom"/>
</dbReference>
<keyword evidence="18" id="KW-1185">Reference proteome</keyword>
<organism evidence="17 18">
    <name type="scientific">Fictibacillus enclensis</name>
    <dbReference type="NCBI Taxonomy" id="1017270"/>
    <lineage>
        <taxon>Bacteria</taxon>
        <taxon>Bacillati</taxon>
        <taxon>Bacillota</taxon>
        <taxon>Bacilli</taxon>
        <taxon>Bacillales</taxon>
        <taxon>Fictibacillaceae</taxon>
        <taxon>Fictibacillus</taxon>
    </lineage>
</organism>
<dbReference type="GO" id="GO:0005886">
    <property type="term" value="C:plasma membrane"/>
    <property type="evidence" value="ECO:0007669"/>
    <property type="project" value="UniProtKB-SubCell"/>
</dbReference>
<dbReference type="CDD" id="cd00082">
    <property type="entry name" value="HisKA"/>
    <property type="match status" value="1"/>
</dbReference>
<dbReference type="SUPFAM" id="SSF158472">
    <property type="entry name" value="HAMP domain-like"/>
    <property type="match status" value="1"/>
</dbReference>
<evidence type="ECO:0000256" key="11">
    <source>
        <dbReference type="ARBA" id="ARBA00022989"/>
    </source>
</evidence>
<dbReference type="GO" id="GO:0000155">
    <property type="term" value="F:phosphorelay sensor kinase activity"/>
    <property type="evidence" value="ECO:0007669"/>
    <property type="project" value="InterPro"/>
</dbReference>
<evidence type="ECO:0000256" key="6">
    <source>
        <dbReference type="ARBA" id="ARBA00022679"/>
    </source>
</evidence>
<keyword evidence="7 14" id="KW-0812">Transmembrane</keyword>